<evidence type="ECO:0000313" key="3">
    <source>
        <dbReference type="EMBL" id="CCC39541.1"/>
    </source>
</evidence>
<feature type="compositionally biased region" description="Basic and acidic residues" evidence="2">
    <location>
        <begin position="162"/>
        <end position="173"/>
    </location>
</feature>
<gene>
    <name evidence="3" type="ordered locus">Hqrw_1599</name>
</gene>
<dbReference type="Proteomes" id="UP000007954">
    <property type="component" value="Chromosome"/>
</dbReference>
<evidence type="ECO:0000256" key="2">
    <source>
        <dbReference type="SAM" id="MobiDB-lite"/>
    </source>
</evidence>
<keyword evidence="1" id="KW-0175">Coiled coil</keyword>
<dbReference type="GeneID" id="12446276"/>
<sequence>MDSSHTATSADENERTDRNQINTVVDTSDSTAEPLSIRLPDGSESVSEAIISHRQMLTNPGEYDLASADTVADMRETIARLTEDVPPGLRSDLKTLESSVENVISQLEQQQQQIEELRQATTSLAEILGASVEFSTDIDSADETIETASSSESDVQTDMESDTDHTPDVDINH</sequence>
<feature type="region of interest" description="Disordered" evidence="2">
    <location>
        <begin position="136"/>
        <end position="173"/>
    </location>
</feature>
<protein>
    <submittedName>
        <fullName evidence="3">Uncharacterized protein</fullName>
    </submittedName>
</protein>
<dbReference type="EMBL" id="FR746099">
    <property type="protein sequence ID" value="CCC39541.1"/>
    <property type="molecule type" value="Genomic_DNA"/>
</dbReference>
<dbReference type="HOGENOM" id="CLU_131899_0_0_2"/>
<evidence type="ECO:0000256" key="1">
    <source>
        <dbReference type="SAM" id="Coils"/>
    </source>
</evidence>
<dbReference type="AlphaFoldDB" id="G0LKB5"/>
<name>G0LKB5_HALWC</name>
<dbReference type="KEGG" id="hwc:Hqrw_1599"/>
<feature type="coiled-coil region" evidence="1">
    <location>
        <begin position="93"/>
        <end position="127"/>
    </location>
</feature>
<organism evidence="3 4">
    <name type="scientific">Haloquadratum walsbyi (strain DSM 16854 / JCM 12705 / C23)</name>
    <dbReference type="NCBI Taxonomy" id="768065"/>
    <lineage>
        <taxon>Archaea</taxon>
        <taxon>Methanobacteriati</taxon>
        <taxon>Methanobacteriota</taxon>
        <taxon>Stenosarchaea group</taxon>
        <taxon>Halobacteria</taxon>
        <taxon>Halobacteriales</taxon>
        <taxon>Haloferacaceae</taxon>
        <taxon>Haloquadratum</taxon>
    </lineage>
</organism>
<proteinExistence type="predicted"/>
<feature type="compositionally biased region" description="Polar residues" evidence="2">
    <location>
        <begin position="1"/>
        <end position="10"/>
    </location>
</feature>
<evidence type="ECO:0000313" key="4">
    <source>
        <dbReference type="Proteomes" id="UP000007954"/>
    </source>
</evidence>
<dbReference type="OrthoDB" id="307601at2157"/>
<accession>G0LKB5</accession>
<feature type="region of interest" description="Disordered" evidence="2">
    <location>
        <begin position="1"/>
        <end position="39"/>
    </location>
</feature>
<dbReference type="RefSeq" id="WP_014555382.1">
    <property type="nucleotide sequence ID" value="NC_017459.1"/>
</dbReference>
<feature type="compositionally biased region" description="Polar residues" evidence="2">
    <location>
        <begin position="19"/>
        <end position="33"/>
    </location>
</feature>
<reference evidence="3 4" key="1">
    <citation type="journal article" date="2011" name="PLoS ONE">
        <title>Haloquadratum walsbyi: limited diversity in a global pond.</title>
        <authorList>
            <person name="Dyall-Smith M."/>
            <person name="Pfeiffer F."/>
            <person name="Klee K."/>
            <person name="Palm P."/>
            <person name="Gross K."/>
            <person name="Schuster S.C."/>
            <person name="Rampp M."/>
            <person name="Oesterhelt D."/>
        </authorList>
    </citation>
    <scope>NUCLEOTIDE SEQUENCE [LARGE SCALE GENOMIC DNA]</scope>
    <source>
        <strain evidence="4">DSM 16854 / JCM 12705 / C23</strain>
    </source>
</reference>